<organism evidence="2 3">
    <name type="scientific">Malus baccata</name>
    <name type="common">Siberian crab apple</name>
    <name type="synonym">Pyrus baccata</name>
    <dbReference type="NCBI Taxonomy" id="106549"/>
    <lineage>
        <taxon>Eukaryota</taxon>
        <taxon>Viridiplantae</taxon>
        <taxon>Streptophyta</taxon>
        <taxon>Embryophyta</taxon>
        <taxon>Tracheophyta</taxon>
        <taxon>Spermatophyta</taxon>
        <taxon>Magnoliopsida</taxon>
        <taxon>eudicotyledons</taxon>
        <taxon>Gunneridae</taxon>
        <taxon>Pentapetalae</taxon>
        <taxon>rosids</taxon>
        <taxon>fabids</taxon>
        <taxon>Rosales</taxon>
        <taxon>Rosaceae</taxon>
        <taxon>Amygdaloideae</taxon>
        <taxon>Maleae</taxon>
        <taxon>Malus</taxon>
    </lineage>
</organism>
<protein>
    <submittedName>
        <fullName evidence="2">Uncharacterized protein</fullName>
    </submittedName>
</protein>
<proteinExistence type="predicted"/>
<evidence type="ECO:0000313" key="2">
    <source>
        <dbReference type="EMBL" id="TQD95747.1"/>
    </source>
</evidence>
<reference evidence="2 3" key="1">
    <citation type="journal article" date="2019" name="G3 (Bethesda)">
        <title>Sequencing of a Wild Apple (Malus baccata) Genome Unravels the Differences Between Cultivated and Wild Apple Species Regarding Disease Resistance and Cold Tolerance.</title>
        <authorList>
            <person name="Chen X."/>
        </authorList>
    </citation>
    <scope>NUCLEOTIDE SEQUENCE [LARGE SCALE GENOMIC DNA]</scope>
    <source>
        <strain evidence="3">cv. Shandingzi</strain>
        <tissue evidence="2">Leaves</tissue>
    </source>
</reference>
<sequence length="109" mass="11583">MRWIAFSELCAAASTCSSRSAGLPNSFLGSLCQPPSGRPPWGQPSSGQQSWGQQQVLNSHLFDSRPLGQMTLPFGPSTLSSACCFTNLLTPVPPLFWPSSGFPSHPSTS</sequence>
<evidence type="ECO:0000313" key="3">
    <source>
        <dbReference type="Proteomes" id="UP000315295"/>
    </source>
</evidence>
<accession>A0A540MAH5</accession>
<feature type="region of interest" description="Disordered" evidence="1">
    <location>
        <begin position="34"/>
        <end position="53"/>
    </location>
</feature>
<comment type="caution">
    <text evidence="2">The sequence shown here is derived from an EMBL/GenBank/DDBJ whole genome shotgun (WGS) entry which is preliminary data.</text>
</comment>
<name>A0A540MAH5_MALBA</name>
<keyword evidence="3" id="KW-1185">Reference proteome</keyword>
<evidence type="ECO:0000256" key="1">
    <source>
        <dbReference type="SAM" id="MobiDB-lite"/>
    </source>
</evidence>
<dbReference type="EMBL" id="VIEB01000307">
    <property type="protein sequence ID" value="TQD95747.1"/>
    <property type="molecule type" value="Genomic_DNA"/>
</dbReference>
<feature type="compositionally biased region" description="Low complexity" evidence="1">
    <location>
        <begin position="43"/>
        <end position="53"/>
    </location>
</feature>
<dbReference type="Proteomes" id="UP000315295">
    <property type="component" value="Unassembled WGS sequence"/>
</dbReference>
<dbReference type="AlphaFoldDB" id="A0A540MAH5"/>
<gene>
    <name evidence="2" type="ORF">C1H46_018691</name>
</gene>